<accession>A0A1B4XWU8</accession>
<dbReference type="Proteomes" id="UP000224877">
    <property type="component" value="Segment"/>
</dbReference>
<sequence>MALNTQGFRASLNSIFETASKNAISSYFSPKVSLKNSSVSDISNASSNGFANEFVKFSNDFSNELLSYTQTGVVTTSNGATKSLPFNAQGLANQLIGGLTIDLIYIMNNRLLGVPNTFEKGNYTLMSNFIETFSKFVSASLINGGFISVSSTNVYVNVENIFRETFYEAFSELVRPEPSAKNMSLEQTYEISINRFVTPFSLIGDRLAPAFETILKSSSVATSLGVGKIS</sequence>
<keyword evidence="2" id="KW-1185">Reference proteome</keyword>
<name>A0A1B4XWU8_9CAUD</name>
<reference evidence="1 2" key="1">
    <citation type="submission" date="2016-07" db="EMBL/GenBank/DDBJ databases">
        <title>Characterization of three bacteriophages infecting bacteria isolated from shrimp culture pond water.</title>
        <authorList>
            <person name="Khoa H.V."/>
        </authorList>
    </citation>
    <scope>NUCLEOTIDE SEQUENCE [LARGE SCALE GENOMIC DNA]</scope>
</reference>
<proteinExistence type="predicted"/>
<protein>
    <submittedName>
        <fullName evidence="1">Uncharacterized protein</fullName>
    </submittedName>
</protein>
<evidence type="ECO:0000313" key="1">
    <source>
        <dbReference type="EMBL" id="BAV39275.1"/>
    </source>
</evidence>
<dbReference type="EMBL" id="LC168164">
    <property type="protein sequence ID" value="BAV39275.1"/>
    <property type="molecule type" value="Genomic_DNA"/>
</dbReference>
<evidence type="ECO:0000313" key="2">
    <source>
        <dbReference type="Proteomes" id="UP000224877"/>
    </source>
</evidence>
<organism evidence="1 2">
    <name type="scientific">Tenacibaculum phage pT24</name>
    <dbReference type="NCBI Taxonomy" id="1880590"/>
    <lineage>
        <taxon>Viruses</taxon>
        <taxon>Duplodnaviria</taxon>
        <taxon>Heunggongvirae</taxon>
        <taxon>Uroviricota</taxon>
        <taxon>Caudoviricetes</taxon>
        <taxon>Kungbxnavirus</taxon>
        <taxon>Kungbxnavirus pT24</taxon>
    </lineage>
</organism>
<gene>
    <name evidence="1" type="ORF">BPT24_149</name>
</gene>